<dbReference type="PANTHER" id="PTHR15394">
    <property type="entry name" value="SERINE HYDROLASE RBBP9"/>
    <property type="match status" value="1"/>
</dbReference>
<reference evidence="1 2" key="1">
    <citation type="submission" date="2021-03" db="EMBL/GenBank/DDBJ databases">
        <title>Assistant Professor.</title>
        <authorList>
            <person name="Huq M.A."/>
        </authorList>
    </citation>
    <scope>NUCLEOTIDE SEQUENCE [LARGE SCALE GENOMIC DNA]</scope>
    <source>
        <strain evidence="1 2">MAH-29</strain>
    </source>
</reference>
<comment type="caution">
    <text evidence="1">The sequence shown here is derived from an EMBL/GenBank/DDBJ whole genome shotgun (WGS) entry which is preliminary data.</text>
</comment>
<dbReference type="InterPro" id="IPR029058">
    <property type="entry name" value="AB_hydrolase_fold"/>
</dbReference>
<dbReference type="EMBL" id="JAGHKO010000024">
    <property type="protein sequence ID" value="MBO9205480.1"/>
    <property type="molecule type" value="Genomic_DNA"/>
</dbReference>
<name>A0ABS3Z718_9BACT</name>
<protein>
    <submittedName>
        <fullName evidence="1">Serine hydrolase family protein</fullName>
    </submittedName>
</protein>
<gene>
    <name evidence="1" type="ORF">J7I42_34640</name>
</gene>
<accession>A0ABS3Z718</accession>
<keyword evidence="2" id="KW-1185">Reference proteome</keyword>
<dbReference type="SUPFAM" id="SSF53474">
    <property type="entry name" value="alpha/beta-Hydrolases"/>
    <property type="match status" value="1"/>
</dbReference>
<dbReference type="RefSeq" id="WP_209145084.1">
    <property type="nucleotide sequence ID" value="NZ_JAGHKO010000024.1"/>
</dbReference>
<sequence length="181" mass="20377">MEKHILFIQGGGDDGYKEDEKLVTSLRTLLEASYQVQYPRMPSDESLPDFGWLHKIENEITAIKGQTILVGHSLGGSMLLKYLSEKDTQQEIAGIFLIATPFWSGDEDWIKGLKLPAGFSDKLPKNTPVFLYHCRDDQEVPFEHLARYAQHLPNAIIRELASGGHQLNNDLSIVANDIRSL</sequence>
<dbReference type="Gene3D" id="3.40.50.1820">
    <property type="entry name" value="alpha/beta hydrolase"/>
    <property type="match status" value="1"/>
</dbReference>
<proteinExistence type="predicted"/>
<dbReference type="GO" id="GO:0016787">
    <property type="term" value="F:hydrolase activity"/>
    <property type="evidence" value="ECO:0007669"/>
    <property type="project" value="UniProtKB-KW"/>
</dbReference>
<dbReference type="InterPro" id="IPR010662">
    <property type="entry name" value="RBBP9/YdeN"/>
</dbReference>
<keyword evidence="1" id="KW-0378">Hydrolase</keyword>
<evidence type="ECO:0000313" key="1">
    <source>
        <dbReference type="EMBL" id="MBO9205480.1"/>
    </source>
</evidence>
<dbReference type="Proteomes" id="UP000677244">
    <property type="component" value="Unassembled WGS sequence"/>
</dbReference>
<evidence type="ECO:0000313" key="2">
    <source>
        <dbReference type="Proteomes" id="UP000677244"/>
    </source>
</evidence>
<dbReference type="PANTHER" id="PTHR15394:SF3">
    <property type="entry name" value="SERINE HYDROLASE RBBP9"/>
    <property type="match status" value="1"/>
</dbReference>
<dbReference type="Pfam" id="PF06821">
    <property type="entry name" value="Ser_hydrolase"/>
    <property type="match status" value="1"/>
</dbReference>
<organism evidence="1 2">
    <name type="scientific">Niastella soli</name>
    <dbReference type="NCBI Taxonomy" id="2821487"/>
    <lineage>
        <taxon>Bacteria</taxon>
        <taxon>Pseudomonadati</taxon>
        <taxon>Bacteroidota</taxon>
        <taxon>Chitinophagia</taxon>
        <taxon>Chitinophagales</taxon>
        <taxon>Chitinophagaceae</taxon>
        <taxon>Niastella</taxon>
    </lineage>
</organism>